<dbReference type="InterPro" id="IPR012674">
    <property type="entry name" value="Calycin"/>
</dbReference>
<reference evidence="4 5" key="1">
    <citation type="submission" date="2016-10" db="EMBL/GenBank/DDBJ databases">
        <authorList>
            <person name="de Groot N.N."/>
        </authorList>
    </citation>
    <scope>NUCLEOTIDE SEQUENCE [LARGE SCALE GENOMIC DNA]</scope>
    <source>
        <strain evidence="4 5">DSM 22024</strain>
    </source>
</reference>
<evidence type="ECO:0000313" key="4">
    <source>
        <dbReference type="EMBL" id="SDR78776.1"/>
    </source>
</evidence>
<feature type="compositionally biased region" description="Low complexity" evidence="2">
    <location>
        <begin position="179"/>
        <end position="195"/>
    </location>
</feature>
<organism evidence="4 5">
    <name type="scientific">Actinopolymorpha singaporensis</name>
    <dbReference type="NCBI Taxonomy" id="117157"/>
    <lineage>
        <taxon>Bacteria</taxon>
        <taxon>Bacillati</taxon>
        <taxon>Actinomycetota</taxon>
        <taxon>Actinomycetes</taxon>
        <taxon>Propionibacteriales</taxon>
        <taxon>Actinopolymorphaceae</taxon>
        <taxon>Actinopolymorpha</taxon>
    </lineage>
</organism>
<dbReference type="EC" id="5.99.-.-" evidence="1"/>
<sequence length="204" mass="21906">MSTPAPFQIPGDLHPDCVQLAFLLGRWEGKGHGDYPTIEPFTFGQEIVFSHNGKAFLYYTSRTWLLDEEGTAVRPLAMETGFWRPQPDHGLEVVLAHPTGYAEVWYGRIEGAKIELATDLVARTTTAKDYSGGQRLYGLVQGALMWTFDMAARGESLQPHLWAKLERAGAVAPPGNGTSGSPAAEAPGSEAAAPEGAPPAPEGD</sequence>
<comment type="domain">
    <text evidence="1">Forms a 10-stranded antiparallel beta-barrel structure able to accommodate a hydrophobic ligand in its interior. In fact, this fold hosts the heme group, which is located in a wide surface cleft.</text>
</comment>
<keyword evidence="5" id="KW-1185">Reference proteome</keyword>
<dbReference type="InterPro" id="IPR014878">
    <property type="entry name" value="THAP4-like_heme-bd"/>
</dbReference>
<feature type="region of interest" description="Disordered" evidence="2">
    <location>
        <begin position="168"/>
        <end position="204"/>
    </location>
</feature>
<dbReference type="STRING" id="117157.SAMN04489717_0564"/>
<evidence type="ECO:0000313" key="5">
    <source>
        <dbReference type="Proteomes" id="UP000198983"/>
    </source>
</evidence>
<dbReference type="EMBL" id="LT629732">
    <property type="protein sequence ID" value="SDR78776.1"/>
    <property type="molecule type" value="Genomic_DNA"/>
</dbReference>
<comment type="cofactor">
    <cofactor evidence="1">
        <name>heme b</name>
        <dbReference type="ChEBI" id="CHEBI:60344"/>
    </cofactor>
    <text evidence="1">Binds 1 heme b group per subunit, that coordinates a highly solvent-exposed Fe(III) atom.</text>
</comment>
<dbReference type="InterPro" id="IPR045165">
    <property type="entry name" value="Nitrobindin"/>
</dbReference>
<gene>
    <name evidence="4" type="ORF">SAMN04489717_0564</name>
</gene>
<accession>A0A1H1LW70</accession>
<feature type="binding site" description="axial binding residue" evidence="1">
    <location>
        <position position="160"/>
    </location>
    <ligand>
        <name>heme b</name>
        <dbReference type="ChEBI" id="CHEBI:60344"/>
    </ligand>
    <ligandPart>
        <name>Fe</name>
        <dbReference type="ChEBI" id="CHEBI:18248"/>
    </ligandPart>
</feature>
<comment type="similarity">
    <text evidence="1">Belongs to the nitrobindin family.</text>
</comment>
<name>A0A1H1LW70_9ACTN</name>
<dbReference type="GO" id="GO:0020037">
    <property type="term" value="F:heme binding"/>
    <property type="evidence" value="ECO:0007669"/>
    <property type="project" value="UniProtKB-UniRule"/>
</dbReference>
<evidence type="ECO:0000256" key="1">
    <source>
        <dbReference type="HAMAP-Rule" id="MF_01297"/>
    </source>
</evidence>
<dbReference type="AlphaFoldDB" id="A0A1H1LW70"/>
<evidence type="ECO:0000256" key="2">
    <source>
        <dbReference type="SAM" id="MobiDB-lite"/>
    </source>
</evidence>
<keyword evidence="1" id="KW-0479">Metal-binding</keyword>
<evidence type="ECO:0000259" key="3">
    <source>
        <dbReference type="Pfam" id="PF08768"/>
    </source>
</evidence>
<dbReference type="GO" id="GO:0062213">
    <property type="term" value="F:peroxynitrite isomerase activity"/>
    <property type="evidence" value="ECO:0007669"/>
    <property type="project" value="UniProtKB-UniRule"/>
</dbReference>
<dbReference type="CDD" id="cd07828">
    <property type="entry name" value="lipocalin_heme-bd-THAP4-like"/>
    <property type="match status" value="1"/>
</dbReference>
<comment type="function">
    <text evidence="1">Heme-binding protein able to scavenge peroxynitrite and to protect free L-tyrosine against peroxynitrite-mediated nitration, by acting as a peroxynitrite isomerase that converts peroxynitrite to nitrate. Therefore, this protein likely plays a role in peroxynitrite sensing and in the detoxification of reactive nitrogen and oxygen species (RNS and ROS, respectively). Is able to bind nitric oxide (NO) in vitro, but may act as a sensor of peroxynitrite levels in vivo.</text>
</comment>
<dbReference type="Gene3D" id="2.40.128.20">
    <property type="match status" value="1"/>
</dbReference>
<feature type="binding site" evidence="1">
    <location>
        <position position="128"/>
    </location>
    <ligand>
        <name>heme b</name>
        <dbReference type="ChEBI" id="CHEBI:60344"/>
    </ligand>
</feature>
<dbReference type="RefSeq" id="WP_092650278.1">
    <property type="nucleotide sequence ID" value="NZ_LT629732.1"/>
</dbReference>
<dbReference type="SUPFAM" id="SSF50814">
    <property type="entry name" value="Lipocalins"/>
    <property type="match status" value="1"/>
</dbReference>
<proteinExistence type="inferred from homology"/>
<dbReference type="InterPro" id="IPR022939">
    <property type="entry name" value="Nb(III)_bact/plant"/>
</dbReference>
<keyword evidence="1" id="KW-0413">Isomerase</keyword>
<dbReference type="PANTHER" id="PTHR15854:SF4">
    <property type="entry name" value="PEROXYNITRITE ISOMERASE THAP4"/>
    <property type="match status" value="1"/>
</dbReference>
<keyword evidence="1" id="KW-0408">Iron</keyword>
<keyword evidence="1" id="KW-0349">Heme</keyword>
<comment type="catalytic activity">
    <reaction evidence="1">
        <text>peroxynitrite = nitrate</text>
        <dbReference type="Rhea" id="RHEA:63116"/>
        <dbReference type="ChEBI" id="CHEBI:17632"/>
        <dbReference type="ChEBI" id="CHEBI:25941"/>
    </reaction>
</comment>
<comment type="pathway">
    <text evidence="1">Nitrogen metabolism.</text>
</comment>
<dbReference type="HAMAP" id="MF_01297">
    <property type="entry name" value="nitrobindin"/>
    <property type="match status" value="1"/>
</dbReference>
<dbReference type="OrthoDB" id="4804006at2"/>
<dbReference type="PANTHER" id="PTHR15854">
    <property type="entry name" value="THAP4 PROTEIN"/>
    <property type="match status" value="1"/>
</dbReference>
<feature type="short sequence motif" description="GXWXGXG" evidence="1">
    <location>
        <begin position="25"/>
        <end position="31"/>
    </location>
</feature>
<dbReference type="Proteomes" id="UP000198983">
    <property type="component" value="Chromosome I"/>
</dbReference>
<protein>
    <recommendedName>
        <fullName evidence="1">Peroxynitrite isomerase</fullName>
        <ecNumber evidence="1">5.99.-.-</ecNumber>
    </recommendedName>
    <alternativeName>
        <fullName evidence="1">Ferric nitrobindin</fullName>
        <shortName evidence="1">Nb(III)</shortName>
    </alternativeName>
</protein>
<feature type="domain" description="THAP4-like heme-binding" evidence="3">
    <location>
        <begin position="17"/>
        <end position="167"/>
    </location>
</feature>
<dbReference type="Pfam" id="PF08768">
    <property type="entry name" value="THAP4_heme-bd"/>
    <property type="match status" value="1"/>
</dbReference>
<feature type="binding site" evidence="1">
    <location>
        <position position="37"/>
    </location>
    <ligand>
        <name>heme b</name>
        <dbReference type="ChEBI" id="CHEBI:60344"/>
    </ligand>
</feature>
<dbReference type="GO" id="GO:0046872">
    <property type="term" value="F:metal ion binding"/>
    <property type="evidence" value="ECO:0007669"/>
    <property type="project" value="UniProtKB-KW"/>
</dbReference>